<dbReference type="GO" id="GO:0000175">
    <property type="term" value="F:3'-5'-RNA exonuclease activity"/>
    <property type="evidence" value="ECO:0007669"/>
    <property type="project" value="TreeGrafter"/>
</dbReference>
<dbReference type="SUPFAM" id="SSF50249">
    <property type="entry name" value="Nucleic acid-binding proteins"/>
    <property type="match status" value="1"/>
</dbReference>
<dbReference type="OrthoDB" id="2285229at2759"/>
<dbReference type="InterPro" id="IPR056625">
    <property type="entry name" value="SH3_CYT4"/>
</dbReference>
<reference evidence="3 4" key="1">
    <citation type="journal article" date="2014" name="Genome Announc.">
        <title>Draft genome sequence of the pathogenic fungus Scedosporium apiospermum.</title>
        <authorList>
            <person name="Vandeputte P."/>
            <person name="Ghamrawi S."/>
            <person name="Rechenmann M."/>
            <person name="Iltis A."/>
            <person name="Giraud S."/>
            <person name="Fleury M."/>
            <person name="Thornton C."/>
            <person name="Delhaes L."/>
            <person name="Meyer W."/>
            <person name="Papon N."/>
            <person name="Bouchara J.P."/>
        </authorList>
    </citation>
    <scope>NUCLEOTIDE SEQUENCE [LARGE SCALE GENOMIC DNA]</scope>
    <source>
        <strain evidence="3 4">IHEM 14462</strain>
    </source>
</reference>
<accession>A0A084GBA3</accession>
<dbReference type="InterPro" id="IPR056624">
    <property type="entry name" value="WH_CYT4"/>
</dbReference>
<dbReference type="InterPro" id="IPR057912">
    <property type="entry name" value="OB_CYT4_C"/>
</dbReference>
<dbReference type="AlphaFoldDB" id="A0A084GBA3"/>
<comment type="caution">
    <text evidence="3">The sequence shown here is derived from an EMBL/GenBank/DDBJ whole genome shotgun (WGS) entry which is preliminary data.</text>
</comment>
<feature type="region of interest" description="Disordered" evidence="1">
    <location>
        <begin position="720"/>
        <end position="757"/>
    </location>
</feature>
<dbReference type="Pfam" id="PF23214">
    <property type="entry name" value="SH3_CYT4"/>
    <property type="match status" value="1"/>
</dbReference>
<dbReference type="PANTHER" id="PTHR23355:SF65">
    <property type="entry name" value="EXORIBONUCLEASE CYT-4, PUTATIVE (AFU_ORTHOLOGUE AFUA_7G01550)-RELATED"/>
    <property type="match status" value="1"/>
</dbReference>
<keyword evidence="4" id="KW-1185">Reference proteome</keyword>
<dbReference type="InterPro" id="IPR050180">
    <property type="entry name" value="RNR_Ribonuclease"/>
</dbReference>
<dbReference type="PANTHER" id="PTHR23355">
    <property type="entry name" value="RIBONUCLEASE"/>
    <property type="match status" value="1"/>
</dbReference>
<evidence type="ECO:0000259" key="2">
    <source>
        <dbReference type="SMART" id="SM00955"/>
    </source>
</evidence>
<protein>
    <recommendedName>
        <fullName evidence="2">RNB domain-containing protein</fullName>
    </recommendedName>
</protein>
<dbReference type="HOGENOM" id="CLU_002512_0_0_1"/>
<evidence type="ECO:0000313" key="3">
    <source>
        <dbReference type="EMBL" id="KEZ44615.1"/>
    </source>
</evidence>
<dbReference type="GO" id="GO:0006402">
    <property type="term" value="P:mRNA catabolic process"/>
    <property type="evidence" value="ECO:0007669"/>
    <property type="project" value="TreeGrafter"/>
</dbReference>
<name>A0A084GBA3_PSEDA</name>
<dbReference type="EMBL" id="JOWA01000088">
    <property type="protein sequence ID" value="KEZ44615.1"/>
    <property type="molecule type" value="Genomic_DNA"/>
</dbReference>
<dbReference type="GO" id="GO:0003723">
    <property type="term" value="F:RNA binding"/>
    <property type="evidence" value="ECO:0007669"/>
    <property type="project" value="InterPro"/>
</dbReference>
<dbReference type="OMA" id="WPYFFPR"/>
<dbReference type="Pfam" id="PF25522">
    <property type="entry name" value="OB_cyt-4"/>
    <property type="match status" value="1"/>
</dbReference>
<dbReference type="GO" id="GO:0000932">
    <property type="term" value="C:P-body"/>
    <property type="evidence" value="ECO:0007669"/>
    <property type="project" value="TreeGrafter"/>
</dbReference>
<sequence>MEVLPSGGGSRCRGLRCPSGLARAPVVASQIAFHEAAQDVATPQRRSYAQLYGQRTAQKLVDENFLADLEKRSTIRETLKKWELDNPQENQFTVSASLAPGETPNDMFKSQALSGMREARQVNEAEDGEFAVDEFDTIDSVSAAPTEMLRPGTLIELRLSDSRIPLLAIILGRFSGVYYFLANGGQLTADEGIPSVLFSVANFATPTEMQGLVDFIPKDKYIHPRDVANLYQPPLELGAHLQKKMTDFTTASSLLYQNNMTALSAADKKLPHATEFSTMSLDQIARVLLPDKAKRNGQYGPEMLYAVHIALMNDETDSFRPLNKIHAAKHASYLYRITPASSVQVIRKVRTQVRQIMEGLGHQKLGKGGDRGALVNNSLWRFILKARRVIKKSRANRAWTDHGMLVPHYHPYTTFQNWTEEDKEFLHFIELWVGSHVHRGSTLHTFGSAILHLTNMYQPAKQLNAATGWAFLQELGWIPSWELPTRHKSPIPGARVQSGGGYIRPSPGPFSESMREDVAADHRRDWGPLRSYCIDAPTTTLLDDAISLESTDTAGEYWIHAHIADPAAFIDPKSKLADYAAIMAMDHFIPGYRCSMFPTDFYDEVVMKKFSLDKGRPCLTFSTRLNEEGEVLDVKIQPGILQNITFLTPYDVDAFCPPIRVTPEPNGLSRLVVGPAQQQYIPGERRTMSKVKDLSEAEKEDLQTMHRLLKAVDDVRLRRGAIPQSRSSRSIRVKFNGAGSPEPPRSEDPQAPTWPGDPAIEVAFDERKDGTLVGMAMMLAGESAAKWCSRRHIPIPYHTQPGALRNPQGLRALGEQIRAMTDSGEAVPMSVWRAFDLETGPTAQSVEPSPIIPLGLEMYTKVTSPLRRLVDCIVHWQIHAALAEEARLSRSLAGEDCSGASFLPWDTLALKAKLESLRLSHFVSHTLSRSQGSRPWLYQALLRAWKFGEADIPDTFKFVVSRAYGHLLMGELDYMGFSAMLRKGDLEGVALMADVKDGDVLEVEIVDVNVYDMHVFVRALRRLEKPVSV</sequence>
<dbReference type="InterPro" id="IPR012340">
    <property type="entry name" value="NA-bd_OB-fold"/>
</dbReference>
<organism evidence="3 4">
    <name type="scientific">Pseudallescheria apiosperma</name>
    <name type="common">Scedosporium apiospermum</name>
    <dbReference type="NCBI Taxonomy" id="563466"/>
    <lineage>
        <taxon>Eukaryota</taxon>
        <taxon>Fungi</taxon>
        <taxon>Dikarya</taxon>
        <taxon>Ascomycota</taxon>
        <taxon>Pezizomycotina</taxon>
        <taxon>Sordariomycetes</taxon>
        <taxon>Hypocreomycetidae</taxon>
        <taxon>Microascales</taxon>
        <taxon>Microascaceae</taxon>
        <taxon>Scedosporium</taxon>
    </lineage>
</organism>
<dbReference type="InterPro" id="IPR001900">
    <property type="entry name" value="RNase_II/R"/>
</dbReference>
<proteinExistence type="predicted"/>
<dbReference type="RefSeq" id="XP_016644414.1">
    <property type="nucleotide sequence ID" value="XM_016786408.1"/>
</dbReference>
<gene>
    <name evidence="3" type="ORF">SAPIO_CDS3656</name>
</gene>
<dbReference type="VEuPathDB" id="FungiDB:SAPIO_CDS3656"/>
<dbReference type="SMART" id="SM00955">
    <property type="entry name" value="RNB"/>
    <property type="match status" value="1"/>
</dbReference>
<evidence type="ECO:0000313" key="4">
    <source>
        <dbReference type="Proteomes" id="UP000028545"/>
    </source>
</evidence>
<dbReference type="Proteomes" id="UP000028545">
    <property type="component" value="Unassembled WGS sequence"/>
</dbReference>
<dbReference type="GeneID" id="27722728"/>
<dbReference type="Pfam" id="PF00773">
    <property type="entry name" value="RNB"/>
    <property type="match status" value="1"/>
</dbReference>
<dbReference type="Pfam" id="PF23216">
    <property type="entry name" value="WHD_CYT4"/>
    <property type="match status" value="1"/>
</dbReference>
<feature type="domain" description="RNB" evidence="2">
    <location>
        <begin position="523"/>
        <end position="884"/>
    </location>
</feature>
<evidence type="ECO:0000256" key="1">
    <source>
        <dbReference type="SAM" id="MobiDB-lite"/>
    </source>
</evidence>
<dbReference type="KEGG" id="sapo:SAPIO_CDS3656"/>